<name>A0ABM9FG58_9ENTR</name>
<evidence type="ECO:0000313" key="2">
    <source>
        <dbReference type="Proteomes" id="UP001152651"/>
    </source>
</evidence>
<evidence type="ECO:0000313" key="1">
    <source>
        <dbReference type="EMBL" id="CAH6661969.1"/>
    </source>
</evidence>
<evidence type="ECO:0008006" key="3">
    <source>
        <dbReference type="Google" id="ProtNLM"/>
    </source>
</evidence>
<dbReference type="InterPro" id="IPR051220">
    <property type="entry name" value="TFA_Chaperone"/>
</dbReference>
<reference evidence="1" key="1">
    <citation type="submission" date="2022-05" db="EMBL/GenBank/DDBJ databases">
        <authorList>
            <person name="Blom J."/>
        </authorList>
    </citation>
    <scope>NUCLEOTIDE SEQUENCE</scope>
    <source>
        <strain evidence="1">Type strain: CPO20170097</strain>
    </source>
</reference>
<proteinExistence type="predicted"/>
<sequence>MNYWFSPENNAFYPVALKNDYLIAGTLPDDLIEVSDNVFMEYSGTPPEGKVRGVAEDGYPIWVYLPPLTPEEEAEAAAQRKAALLAEAQGAISIWQTELQLGIISEDDKASLISWLAYIKELQTVDTDAAPNINWPTAPAL</sequence>
<dbReference type="Proteomes" id="UP001152651">
    <property type="component" value="Unassembled WGS sequence"/>
</dbReference>
<protein>
    <recommendedName>
        <fullName evidence="3">Tail fiber assembly protein</fullName>
    </recommendedName>
</protein>
<dbReference type="PANTHER" id="PTHR34413">
    <property type="entry name" value="PROPHAGE TAIL FIBER ASSEMBLY PROTEIN HOMOLOG TFAE-RELATED-RELATED"/>
    <property type="match status" value="1"/>
</dbReference>
<dbReference type="EMBL" id="CALSBS010000033">
    <property type="protein sequence ID" value="CAH6661969.1"/>
    <property type="molecule type" value="Genomic_DNA"/>
</dbReference>
<comment type="caution">
    <text evidence="1">The sequence shown here is derived from an EMBL/GenBank/DDBJ whole genome shotgun (WGS) entry which is preliminary data.</text>
</comment>
<gene>
    <name evidence="1" type="ORF">FBBNIHIM_22945</name>
</gene>
<accession>A0ABM9FG58</accession>
<keyword evidence="2" id="KW-1185">Reference proteome</keyword>
<organism evidence="1 2">
    <name type="scientific">Pseudocitrobacter vendiensis</name>
    <dbReference type="NCBI Taxonomy" id="2488306"/>
    <lineage>
        <taxon>Bacteria</taxon>
        <taxon>Pseudomonadati</taxon>
        <taxon>Pseudomonadota</taxon>
        <taxon>Gammaproteobacteria</taxon>
        <taxon>Enterobacterales</taxon>
        <taxon>Enterobacteriaceae</taxon>
        <taxon>Pseudocitrobacter</taxon>
    </lineage>
</organism>
<dbReference type="PANTHER" id="PTHR34413:SF1">
    <property type="entry name" value="CYTOPLASMIC PROTEIN"/>
    <property type="match status" value="1"/>
</dbReference>
<dbReference type="RefSeq" id="WP_253899138.1">
    <property type="nucleotide sequence ID" value="NZ_CALSBS010000033.1"/>
</dbReference>
<dbReference type="InterPro" id="IPR003458">
    <property type="entry name" value="Phage_T4_Gp38_tail_assem"/>
</dbReference>
<dbReference type="Pfam" id="PF02413">
    <property type="entry name" value="Caudo_TAP"/>
    <property type="match status" value="1"/>
</dbReference>